<dbReference type="VEuPathDB" id="FungiDB:BO71DRAFT_483766"/>
<evidence type="ECO:0000313" key="6">
    <source>
        <dbReference type="EMBL" id="PYH94510.1"/>
    </source>
</evidence>
<feature type="region of interest" description="Disordered" evidence="4">
    <location>
        <begin position="951"/>
        <end position="973"/>
    </location>
</feature>
<feature type="repeat" description="ANK" evidence="3">
    <location>
        <begin position="709"/>
        <end position="741"/>
    </location>
</feature>
<dbReference type="InterPro" id="IPR036770">
    <property type="entry name" value="Ankyrin_rpt-contain_sf"/>
</dbReference>
<dbReference type="SMART" id="SM00248">
    <property type="entry name" value="ANK"/>
    <property type="match status" value="10"/>
</dbReference>
<dbReference type="InterPro" id="IPR002110">
    <property type="entry name" value="Ankyrin_rpt"/>
</dbReference>
<evidence type="ECO:0000313" key="7">
    <source>
        <dbReference type="Proteomes" id="UP000247810"/>
    </source>
</evidence>
<dbReference type="AlphaFoldDB" id="A0A319DAX1"/>
<evidence type="ECO:0000259" key="5">
    <source>
        <dbReference type="PROSITE" id="PS50011"/>
    </source>
</evidence>
<feature type="region of interest" description="Disordered" evidence="4">
    <location>
        <begin position="1"/>
        <end position="34"/>
    </location>
</feature>
<reference evidence="6 7" key="1">
    <citation type="submission" date="2018-02" db="EMBL/GenBank/DDBJ databases">
        <title>The genomes of Aspergillus section Nigri reveals drivers in fungal speciation.</title>
        <authorList>
            <consortium name="DOE Joint Genome Institute"/>
            <person name="Vesth T.C."/>
            <person name="Nybo J."/>
            <person name="Theobald S."/>
            <person name="Brandl J."/>
            <person name="Frisvad J.C."/>
            <person name="Nielsen K.F."/>
            <person name="Lyhne E.K."/>
            <person name="Kogle M.E."/>
            <person name="Kuo A."/>
            <person name="Riley R."/>
            <person name="Clum A."/>
            <person name="Nolan M."/>
            <person name="Lipzen A."/>
            <person name="Salamov A."/>
            <person name="Henrissat B."/>
            <person name="Wiebenga A."/>
            <person name="De vries R.P."/>
            <person name="Grigoriev I.V."/>
            <person name="Mortensen U.H."/>
            <person name="Andersen M.R."/>
            <person name="Baker S.E."/>
        </authorList>
    </citation>
    <scope>NUCLEOTIDE SEQUENCE [LARGE SCALE GENOMIC DNA]</scope>
    <source>
        <strain evidence="6 7">CBS 707.79</strain>
    </source>
</reference>
<dbReference type="InterPro" id="IPR000719">
    <property type="entry name" value="Prot_kinase_dom"/>
</dbReference>
<dbReference type="Gene3D" id="1.25.40.20">
    <property type="entry name" value="Ankyrin repeat-containing domain"/>
    <property type="match status" value="3"/>
</dbReference>
<organism evidence="6 7">
    <name type="scientific">Aspergillus ellipticus CBS 707.79</name>
    <dbReference type="NCBI Taxonomy" id="1448320"/>
    <lineage>
        <taxon>Eukaryota</taxon>
        <taxon>Fungi</taxon>
        <taxon>Dikarya</taxon>
        <taxon>Ascomycota</taxon>
        <taxon>Pezizomycotina</taxon>
        <taxon>Eurotiomycetes</taxon>
        <taxon>Eurotiomycetidae</taxon>
        <taxon>Eurotiales</taxon>
        <taxon>Aspergillaceae</taxon>
        <taxon>Aspergillus</taxon>
        <taxon>Aspergillus subgen. Circumdati</taxon>
    </lineage>
</organism>
<feature type="repeat" description="ANK" evidence="3">
    <location>
        <begin position="974"/>
        <end position="1006"/>
    </location>
</feature>
<dbReference type="SUPFAM" id="SSF48403">
    <property type="entry name" value="Ankyrin repeat"/>
    <property type="match status" value="2"/>
</dbReference>
<keyword evidence="7" id="KW-1185">Reference proteome</keyword>
<sequence>MASSSSLSGRGFTSIRRSSSSESTQPTAENAQASADPRLEKVFVPHVYDFVSIHQPAYFRVSSRVPSLYLEPLAVDQSLIVGHGASFTTFKRAIPDAPEISQTSNMDGWSVRIPKLHHSRPKHVVYKVARVAFTETGAPTPQTRHAMKATLMELYSLMHEPLRQHPNIVELLGLAWGSNYFDPSHRLPVLVVEYADHGNLADLQKKHDLPPATRGRLALDIGEGLEMLHRCGIIHGDVKSENILICSHPEREYIAKLSDFGFSMVGEAANDEVYVGGTRPWKAPEAKSPVPRHLLQATDIYSYGLLLWRLATDGEDPFRFWVKSSLRGDPRLQELERLKEGDYPAKNTSLDTWLIPYITSKYQDIEAELTVDWLNQALSNLQVGKKINESGPNVTSMSATSWEALMKCLGPCLRLPQTATMFSGPLLAWAKQDLFYGRVQSALEKCLSFDPSNRDLRGAIAALASGSQLDEPTPSANDIRLHMSYEHHILSWQQMRDLEPAVQSFVFNSYQQKVEGLISDGLINPPDCFVLASYYINGYGTNVNYEAARRLIDLSSVAAYDHVSSRTFVYRIHKGVDPYYVPSRAVHDNISVMAIRGSRTALIDLKEIDPPQYEWSEKILRDILAGVGANFFHEEQMLGGFSYHQWVRTFDNPEVLVRNLGNFARLADYKVNKRGDRILHLAASANRVHAIESLLDAFPSLTIDQRNDKGETPLLCACRAGQVATVTRLLELGADPSIAAPNGETCMHWLVSFKDEDIATVGAALVEKGARMREFTRQRISYSEFDGTIDVDFQLPGTPLIWAIHNDRPRIIQFLLENSPEASLCLDWAKGQPGALSPASYAAYYHHAECLELLINALNDAKLTYSMEPIITAAAHAADTFSMILRNGPRYEERLRQTLNLCLRKSNHIVFATGVGGFDTNLLYYAVSEGHDKAVEYLLSNEVKQLVESFEHPPEPCRPGAYSPDDINRPTGEDRRTPVLEAIRWNRKPLAELLISNGADVSSLAKNPFNASEMNWSGFHILATAGHNTTHVVELVSYLVDAGLSVDGHHSSSDGYTPETPFLVAVQHNAFNLATAFVEHGAHPNTLCLSSGLLSLEHPTTVLGHIIAASAQHTIPRLRYLLEECPSPEDKKATFIIEPTRQLSALHRAAWAHKSVMHRVSPSESKFLGRDEYDMVVNRDIMQELLQKWGDAEEHVNLRCRVHGRTALHLAAEAGNTMGCELLLTRNADASLRDELGLTAAELAKEAMGRLEEGGGEDGVYKRVIGMLEGFVHHKSSSTD</sequence>
<keyword evidence="6" id="KW-0808">Transferase</keyword>
<dbReference type="PROSITE" id="PS50297">
    <property type="entry name" value="ANK_REP_REGION"/>
    <property type="match status" value="2"/>
</dbReference>
<dbReference type="Proteomes" id="UP000247810">
    <property type="component" value="Unassembled WGS sequence"/>
</dbReference>
<dbReference type="PROSITE" id="PS50011">
    <property type="entry name" value="PROTEIN_KINASE_DOM"/>
    <property type="match status" value="1"/>
</dbReference>
<evidence type="ECO:0000256" key="3">
    <source>
        <dbReference type="PROSITE-ProRule" id="PRU00023"/>
    </source>
</evidence>
<dbReference type="Pfam" id="PF12796">
    <property type="entry name" value="Ank_2"/>
    <property type="match status" value="1"/>
</dbReference>
<dbReference type="PANTHER" id="PTHR24198">
    <property type="entry name" value="ANKYRIN REPEAT AND PROTEIN KINASE DOMAIN-CONTAINING PROTEIN"/>
    <property type="match status" value="1"/>
</dbReference>
<dbReference type="SMART" id="SM00220">
    <property type="entry name" value="S_TKc"/>
    <property type="match status" value="1"/>
</dbReference>
<feature type="repeat" description="ANK" evidence="3">
    <location>
        <begin position="1203"/>
        <end position="1235"/>
    </location>
</feature>
<evidence type="ECO:0000256" key="2">
    <source>
        <dbReference type="ARBA" id="ARBA00023043"/>
    </source>
</evidence>
<feature type="domain" description="Protein kinase" evidence="5">
    <location>
        <begin position="75"/>
        <end position="469"/>
    </location>
</feature>
<dbReference type="InterPro" id="IPR011009">
    <property type="entry name" value="Kinase-like_dom_sf"/>
</dbReference>
<dbReference type="InterPro" id="IPR008271">
    <property type="entry name" value="Ser/Thr_kinase_AS"/>
</dbReference>
<keyword evidence="1" id="KW-0677">Repeat</keyword>
<accession>A0A319DAX1</accession>
<dbReference type="Pfam" id="PF00023">
    <property type="entry name" value="Ank"/>
    <property type="match status" value="1"/>
</dbReference>
<dbReference type="PROSITE" id="PS00108">
    <property type="entry name" value="PROTEIN_KINASE_ST"/>
    <property type="match status" value="1"/>
</dbReference>
<dbReference type="GO" id="GO:0004672">
    <property type="term" value="F:protein kinase activity"/>
    <property type="evidence" value="ECO:0007669"/>
    <property type="project" value="InterPro"/>
</dbReference>
<dbReference type="Gene3D" id="1.10.510.10">
    <property type="entry name" value="Transferase(Phosphotransferase) domain 1"/>
    <property type="match status" value="1"/>
</dbReference>
<evidence type="ECO:0000256" key="4">
    <source>
        <dbReference type="SAM" id="MobiDB-lite"/>
    </source>
</evidence>
<gene>
    <name evidence="6" type="ORF">BO71DRAFT_483766</name>
</gene>
<dbReference type="SUPFAM" id="SSF56112">
    <property type="entry name" value="Protein kinase-like (PK-like)"/>
    <property type="match status" value="1"/>
</dbReference>
<dbReference type="PANTHER" id="PTHR24198:SF165">
    <property type="entry name" value="ANKYRIN REPEAT-CONTAINING PROTEIN-RELATED"/>
    <property type="match status" value="1"/>
</dbReference>
<proteinExistence type="predicted"/>
<evidence type="ECO:0000256" key="1">
    <source>
        <dbReference type="ARBA" id="ARBA00022737"/>
    </source>
</evidence>
<dbReference type="OrthoDB" id="626167at2759"/>
<keyword evidence="2 3" id="KW-0040">ANK repeat</keyword>
<protein>
    <submittedName>
        <fullName evidence="6">Kinase-like protein</fullName>
    </submittedName>
</protein>
<keyword evidence="6" id="KW-0418">Kinase</keyword>
<dbReference type="EMBL" id="KZ825870">
    <property type="protein sequence ID" value="PYH94510.1"/>
    <property type="molecule type" value="Genomic_DNA"/>
</dbReference>
<dbReference type="Pfam" id="PF00069">
    <property type="entry name" value="Pkinase"/>
    <property type="match status" value="1"/>
</dbReference>
<dbReference type="STRING" id="1448320.A0A319DAX1"/>
<feature type="compositionally biased region" description="Low complexity" evidence="4">
    <location>
        <begin position="1"/>
        <end position="24"/>
    </location>
</feature>
<dbReference type="GO" id="GO:0005524">
    <property type="term" value="F:ATP binding"/>
    <property type="evidence" value="ECO:0007669"/>
    <property type="project" value="InterPro"/>
</dbReference>
<dbReference type="PROSITE" id="PS50088">
    <property type="entry name" value="ANK_REPEAT"/>
    <property type="match status" value="3"/>
</dbReference>
<name>A0A319DAX1_9EURO</name>